<sequence length="142" mass="16153">MMGSGWMYSVPDPALHRCLCMVLLYFAPSLSSYHGWAIVRRDRPEAGNLATLPELNLRPQAASHHVMWRRRCPFAAGVETHCSQPRLHRVFRSRSSLLILLHPSPSVSSFVLLSSFYFLVSLILILCRSVDAIYRNRRSISA</sequence>
<keyword evidence="1" id="KW-0472">Membrane</keyword>
<organism evidence="2 3">
    <name type="scientific">Aspergillus indologenus CBS 114.80</name>
    <dbReference type="NCBI Taxonomy" id="1450541"/>
    <lineage>
        <taxon>Eukaryota</taxon>
        <taxon>Fungi</taxon>
        <taxon>Dikarya</taxon>
        <taxon>Ascomycota</taxon>
        <taxon>Pezizomycotina</taxon>
        <taxon>Eurotiomycetes</taxon>
        <taxon>Eurotiomycetidae</taxon>
        <taxon>Eurotiales</taxon>
        <taxon>Aspergillaceae</taxon>
        <taxon>Aspergillus</taxon>
        <taxon>Aspergillus subgen. Circumdati</taxon>
    </lineage>
</organism>
<reference evidence="2 3" key="1">
    <citation type="submission" date="2018-02" db="EMBL/GenBank/DDBJ databases">
        <title>The genomes of Aspergillus section Nigri reveals drivers in fungal speciation.</title>
        <authorList>
            <consortium name="DOE Joint Genome Institute"/>
            <person name="Vesth T.C."/>
            <person name="Nybo J."/>
            <person name="Theobald S."/>
            <person name="Brandl J."/>
            <person name="Frisvad J.C."/>
            <person name="Nielsen K.F."/>
            <person name="Lyhne E.K."/>
            <person name="Kogle M.E."/>
            <person name="Kuo A."/>
            <person name="Riley R."/>
            <person name="Clum A."/>
            <person name="Nolan M."/>
            <person name="Lipzen A."/>
            <person name="Salamov A."/>
            <person name="Henrissat B."/>
            <person name="Wiebenga A."/>
            <person name="De vries R.P."/>
            <person name="Grigoriev I.V."/>
            <person name="Mortensen U.H."/>
            <person name="Andersen M.R."/>
            <person name="Baker S.E."/>
        </authorList>
    </citation>
    <scope>NUCLEOTIDE SEQUENCE [LARGE SCALE GENOMIC DNA]</scope>
    <source>
        <strain evidence="2 3">CBS 114.80</strain>
    </source>
</reference>
<evidence type="ECO:0000313" key="3">
    <source>
        <dbReference type="Proteomes" id="UP000248817"/>
    </source>
</evidence>
<feature type="transmembrane region" description="Helical" evidence="1">
    <location>
        <begin position="107"/>
        <end position="127"/>
    </location>
</feature>
<keyword evidence="1" id="KW-0812">Transmembrane</keyword>
<dbReference type="AlphaFoldDB" id="A0A2V5IZ83"/>
<protein>
    <submittedName>
        <fullName evidence="2">Uncharacterized protein</fullName>
    </submittedName>
</protein>
<evidence type="ECO:0000256" key="1">
    <source>
        <dbReference type="SAM" id="Phobius"/>
    </source>
</evidence>
<gene>
    <name evidence="2" type="ORF">BP00DRAFT_228762</name>
</gene>
<keyword evidence="1" id="KW-1133">Transmembrane helix</keyword>
<evidence type="ECO:0000313" key="2">
    <source>
        <dbReference type="EMBL" id="PYI29687.1"/>
    </source>
</evidence>
<proteinExistence type="predicted"/>
<dbReference type="EMBL" id="KZ825528">
    <property type="protein sequence ID" value="PYI29687.1"/>
    <property type="molecule type" value="Genomic_DNA"/>
</dbReference>
<accession>A0A2V5IZ83</accession>
<name>A0A2V5IZ83_9EURO</name>
<dbReference type="Proteomes" id="UP000248817">
    <property type="component" value="Unassembled WGS sequence"/>
</dbReference>
<keyword evidence="3" id="KW-1185">Reference proteome</keyword>